<organism evidence="5 6">
    <name type="scientific">Byssochlamys spectabilis (strain No. 5 / NBRC 109023)</name>
    <name type="common">Paecilomyces variotii</name>
    <dbReference type="NCBI Taxonomy" id="1356009"/>
    <lineage>
        <taxon>Eukaryota</taxon>
        <taxon>Fungi</taxon>
        <taxon>Dikarya</taxon>
        <taxon>Ascomycota</taxon>
        <taxon>Pezizomycotina</taxon>
        <taxon>Eurotiomycetes</taxon>
        <taxon>Eurotiomycetidae</taxon>
        <taxon>Eurotiales</taxon>
        <taxon>Thermoascaceae</taxon>
        <taxon>Paecilomyces</taxon>
    </lineage>
</organism>
<dbReference type="Proteomes" id="UP000018001">
    <property type="component" value="Unassembled WGS sequence"/>
</dbReference>
<feature type="compositionally biased region" description="Polar residues" evidence="3">
    <location>
        <begin position="277"/>
        <end position="303"/>
    </location>
</feature>
<dbReference type="PANTHER" id="PTHR19303:SF70">
    <property type="entry name" value="HTH CENPB-TYPE DOMAIN-CONTAINING PROTEIN"/>
    <property type="match status" value="1"/>
</dbReference>
<feature type="compositionally biased region" description="Polar residues" evidence="3">
    <location>
        <begin position="388"/>
        <end position="411"/>
    </location>
</feature>
<dbReference type="InterPro" id="IPR009057">
    <property type="entry name" value="Homeodomain-like_sf"/>
</dbReference>
<dbReference type="InterPro" id="IPR007889">
    <property type="entry name" value="HTH_Psq"/>
</dbReference>
<feature type="region of interest" description="Disordered" evidence="3">
    <location>
        <begin position="87"/>
        <end position="124"/>
    </location>
</feature>
<evidence type="ECO:0000313" key="5">
    <source>
        <dbReference type="EMBL" id="GAD97768.1"/>
    </source>
</evidence>
<dbReference type="SMART" id="SM00674">
    <property type="entry name" value="CENPB"/>
    <property type="match status" value="1"/>
</dbReference>
<sequence>MDTEAHSGQENDFGHSPWVEMGGYNPSQQTSPIPDFHGFSYGPAPIMPMEPSYNMSISPSYTSLPLAMSPHPWPSMLTAHSNFHEGALHPAPAPAPISVSPPAPLHPIRTTSTGSTPRRTLTDEDRRRMCLYHEENKNAKQTDIGALFGVERSTVSKVLRQKEKYLNPDDGSRSPIKRAKGRVPDIEKALSNWARNYQRQGYPLTDAMIREKAHFFATTCGSPDGKEKVLTTAWLEKFKQKNNLLGAKSRKGSVDTASETGSPSHLNTNSSTASASQTPSGVSPISPGALTTPSPMSPQPNQDSLRKDSVQGFDFGSDYQHAHAQSATSLDTAPSLTASMGSPTSPFVSDSPYTPTLQTGLPSIGGNSSRPRSQTFPLAAAIEPGLLSSNSSADQLTPKNALQESMSTSVLDSPIEEHTALTSEEPTIIKRNHSSPEIKTQSMQPPPLPKSNTTSPISAPPSPTQDEARRALELVMNYFQNQPSGLGAHDFITIGKLMEKLELAQSHHTSILPGGLHRIDESTDALRVNKKRGFNVTCLFQAGVNRRAERARYTTIERATSQAGVIWFQFYFIAVRFSQETNDFTLTTMSNFNPTASCVHFEYSLKNDVQSEAFHISASRIKSQL</sequence>
<dbReference type="EMBL" id="BAUL01000214">
    <property type="protein sequence ID" value="GAD97768.1"/>
    <property type="molecule type" value="Genomic_DNA"/>
</dbReference>
<dbReference type="Pfam" id="PF03221">
    <property type="entry name" value="HTH_Tnp_Tc5"/>
    <property type="match status" value="1"/>
</dbReference>
<dbReference type="GO" id="GO:0003677">
    <property type="term" value="F:DNA binding"/>
    <property type="evidence" value="ECO:0007669"/>
    <property type="project" value="UniProtKB-KW"/>
</dbReference>
<dbReference type="eggNOG" id="ENOG502QQS7">
    <property type="taxonomic scope" value="Eukaryota"/>
</dbReference>
<feature type="compositionally biased region" description="Polar residues" evidence="3">
    <location>
        <begin position="323"/>
        <end position="373"/>
    </location>
</feature>
<feature type="compositionally biased region" description="Low complexity" evidence="3">
    <location>
        <begin position="267"/>
        <end position="276"/>
    </location>
</feature>
<dbReference type="PROSITE" id="PS51253">
    <property type="entry name" value="HTH_CENPB"/>
    <property type="match status" value="1"/>
</dbReference>
<keyword evidence="2" id="KW-0539">Nucleus</keyword>
<dbReference type="AlphaFoldDB" id="V5G087"/>
<dbReference type="InterPro" id="IPR006600">
    <property type="entry name" value="HTH_CenpB_DNA-bd_dom"/>
</dbReference>
<evidence type="ECO:0000256" key="3">
    <source>
        <dbReference type="SAM" id="MobiDB-lite"/>
    </source>
</evidence>
<comment type="caution">
    <text evidence="5">The sequence shown here is derived from an EMBL/GenBank/DDBJ whole genome shotgun (WGS) entry which is preliminary data.</text>
</comment>
<feature type="region of interest" description="Disordered" evidence="3">
    <location>
        <begin position="435"/>
        <end position="465"/>
    </location>
</feature>
<reference evidence="6" key="1">
    <citation type="journal article" date="2014" name="Genome Announc.">
        <title>Draft genome sequence of the formaldehyde-resistant fungus Byssochlamys spectabilis No. 5 (anamorph Paecilomyces variotii No. 5) (NBRC109023).</title>
        <authorList>
            <person name="Oka T."/>
            <person name="Ekino K."/>
            <person name="Fukuda K."/>
            <person name="Nomura Y."/>
        </authorList>
    </citation>
    <scope>NUCLEOTIDE SEQUENCE [LARGE SCALE GENOMIC DNA]</scope>
    <source>
        <strain evidence="6">No. 5 / NBRC 109023</strain>
    </source>
</reference>
<dbReference type="Pfam" id="PF04218">
    <property type="entry name" value="CENP-B_N"/>
    <property type="match status" value="1"/>
</dbReference>
<feature type="region of interest" description="Disordered" evidence="3">
    <location>
        <begin position="388"/>
        <end position="413"/>
    </location>
</feature>
<proteinExistence type="predicted"/>
<feature type="compositionally biased region" description="Low complexity" evidence="3">
    <location>
        <begin position="109"/>
        <end position="119"/>
    </location>
</feature>
<dbReference type="InterPro" id="IPR050863">
    <property type="entry name" value="CenT-Element_Derived"/>
</dbReference>
<name>V5G087_BYSSN</name>
<protein>
    <recommendedName>
        <fullName evidence="4">HTH CENPB-type domain-containing protein</fullName>
    </recommendedName>
</protein>
<gene>
    <name evidence="5" type="ORF">PVAR5_6448</name>
</gene>
<keyword evidence="1" id="KW-0238">DNA-binding</keyword>
<evidence type="ECO:0000256" key="2">
    <source>
        <dbReference type="ARBA" id="ARBA00023242"/>
    </source>
</evidence>
<keyword evidence="6" id="KW-1185">Reference proteome</keyword>
<evidence type="ECO:0000256" key="1">
    <source>
        <dbReference type="ARBA" id="ARBA00023125"/>
    </source>
</evidence>
<accession>V5G087</accession>
<dbReference type="InParanoid" id="V5G087"/>
<dbReference type="PANTHER" id="PTHR19303">
    <property type="entry name" value="TRANSPOSON"/>
    <property type="match status" value="1"/>
</dbReference>
<feature type="domain" description="HTH CENPB-type" evidence="4">
    <location>
        <begin position="174"/>
        <end position="248"/>
    </location>
</feature>
<evidence type="ECO:0000259" key="4">
    <source>
        <dbReference type="PROSITE" id="PS51253"/>
    </source>
</evidence>
<dbReference type="Gene3D" id="1.10.10.60">
    <property type="entry name" value="Homeodomain-like"/>
    <property type="match status" value="2"/>
</dbReference>
<feature type="region of interest" description="Disordered" evidence="3">
    <location>
        <begin position="249"/>
        <end position="373"/>
    </location>
</feature>
<dbReference type="HOGENOM" id="CLU_021861_1_0_1"/>
<dbReference type="OrthoDB" id="9909311at2759"/>
<dbReference type="GO" id="GO:0005634">
    <property type="term" value="C:nucleus"/>
    <property type="evidence" value="ECO:0007669"/>
    <property type="project" value="TreeGrafter"/>
</dbReference>
<feature type="compositionally biased region" description="Pro residues" evidence="3">
    <location>
        <begin position="91"/>
        <end position="105"/>
    </location>
</feature>
<evidence type="ECO:0000313" key="6">
    <source>
        <dbReference type="Proteomes" id="UP000018001"/>
    </source>
</evidence>
<feature type="compositionally biased region" description="Polar residues" evidence="3">
    <location>
        <begin position="255"/>
        <end position="266"/>
    </location>
</feature>
<dbReference type="SUPFAM" id="SSF46689">
    <property type="entry name" value="Homeodomain-like"/>
    <property type="match status" value="2"/>
</dbReference>